<dbReference type="RefSeq" id="WP_212695595.1">
    <property type="nucleotide sequence ID" value="NZ_CP058649.1"/>
</dbReference>
<evidence type="ECO:0000313" key="5">
    <source>
        <dbReference type="Proteomes" id="UP000683246"/>
    </source>
</evidence>
<dbReference type="Pfam" id="PF07261">
    <property type="entry name" value="DnaB_2"/>
    <property type="match status" value="1"/>
</dbReference>
<sequence>MAERRMFAKTIIDSDAFLDMPLSTQALYFHLSMRADDDGFLNNPLKIMRVIGCNKNDFDLLVGKKFIITFDKGVIVIKHWKIHNYIRKDRYKETIHKEEKSLLAEKENGSYTLMSTIGIPLSNQADTQMETQYRLGKDRLGKDRLEVVVDIEEQEQNELKKVVKSYQDNLGMINPIIYEKLIDYLKDVPCEVIIAAIEESVLNNKKNFNYLSAILNNWISKDVKCLQDVRNIKDEFKNKKASVKPNENKQTKQSGFINYKQRTHDFDDLERKIIENQKKV</sequence>
<dbReference type="InterPro" id="IPR006343">
    <property type="entry name" value="DnaB/C_C"/>
</dbReference>
<keyword evidence="2" id="KW-0175">Coiled coil</keyword>
<dbReference type="PANTHER" id="PTHR37293">
    <property type="entry name" value="PHAGE REPLICATION PROTEIN-RELATED"/>
    <property type="match status" value="1"/>
</dbReference>
<accession>A0A8J8SIG0</accession>
<dbReference type="KEGG" id="vpy:HZI73_22470"/>
<gene>
    <name evidence="4" type="ORF">HZI73_22470</name>
</gene>
<protein>
    <submittedName>
        <fullName evidence="4">DnaD domain protein</fullName>
    </submittedName>
</protein>
<name>A0A8J8SIG0_9FIRM</name>
<evidence type="ECO:0000259" key="3">
    <source>
        <dbReference type="Pfam" id="PF07261"/>
    </source>
</evidence>
<dbReference type="InterPro" id="IPR034829">
    <property type="entry name" value="DnaD-like_sf"/>
</dbReference>
<feature type="coiled-coil region" evidence="2">
    <location>
        <begin position="142"/>
        <end position="169"/>
    </location>
</feature>
<dbReference type="SUPFAM" id="SSF158499">
    <property type="entry name" value="DnaD domain-like"/>
    <property type="match status" value="1"/>
</dbReference>
<comment type="similarity">
    <text evidence="1">Belongs to the DnaB/DnaD family.</text>
</comment>
<dbReference type="InterPro" id="IPR053162">
    <property type="entry name" value="DnaD"/>
</dbReference>
<evidence type="ECO:0000256" key="1">
    <source>
        <dbReference type="ARBA" id="ARBA00093462"/>
    </source>
</evidence>
<dbReference type="NCBIfam" id="TIGR01446">
    <property type="entry name" value="DnaD_dom"/>
    <property type="match status" value="1"/>
</dbReference>
<organism evidence="4 5">
    <name type="scientific">Vallitalea pronyensis</name>
    <dbReference type="NCBI Taxonomy" id="1348613"/>
    <lineage>
        <taxon>Bacteria</taxon>
        <taxon>Bacillati</taxon>
        <taxon>Bacillota</taxon>
        <taxon>Clostridia</taxon>
        <taxon>Lachnospirales</taxon>
        <taxon>Vallitaleaceae</taxon>
        <taxon>Vallitalea</taxon>
    </lineage>
</organism>
<dbReference type="PANTHER" id="PTHR37293:SF6">
    <property type="entry name" value="DNA REPLICATION PROTEIN DNAD"/>
    <property type="match status" value="1"/>
</dbReference>
<dbReference type="Gene3D" id="1.10.10.630">
    <property type="entry name" value="DnaD domain-like"/>
    <property type="match status" value="1"/>
</dbReference>
<dbReference type="AlphaFoldDB" id="A0A8J8SIG0"/>
<evidence type="ECO:0000313" key="4">
    <source>
        <dbReference type="EMBL" id="QUI24895.1"/>
    </source>
</evidence>
<reference evidence="4" key="1">
    <citation type="submission" date="2020-07" db="EMBL/GenBank/DDBJ databases">
        <title>Vallitalea pronyensis genome.</title>
        <authorList>
            <person name="Postec A."/>
        </authorList>
    </citation>
    <scope>NUCLEOTIDE SEQUENCE</scope>
    <source>
        <strain evidence="4">FatNI3</strain>
    </source>
</reference>
<dbReference type="Proteomes" id="UP000683246">
    <property type="component" value="Chromosome"/>
</dbReference>
<evidence type="ECO:0000256" key="2">
    <source>
        <dbReference type="SAM" id="Coils"/>
    </source>
</evidence>
<feature type="domain" description="DnaB/C C-terminal" evidence="3">
    <location>
        <begin position="164"/>
        <end position="230"/>
    </location>
</feature>
<keyword evidence="5" id="KW-1185">Reference proteome</keyword>
<dbReference type="EMBL" id="CP058649">
    <property type="protein sequence ID" value="QUI24895.1"/>
    <property type="molecule type" value="Genomic_DNA"/>
</dbReference>
<proteinExistence type="inferred from homology"/>